<reference evidence="4 5" key="1">
    <citation type="submission" date="2019-10" db="EMBL/GenBank/DDBJ databases">
        <title>Alkaliphilus serpentinus sp. nov. and Alkaliphilus pronyensis sp. nov., two novel anaerobic alkaliphilic species isolated from the serpentinized-hosted hydrothermal field of the Prony Bay (New Caledonia).</title>
        <authorList>
            <person name="Postec A."/>
        </authorList>
    </citation>
    <scope>NUCLEOTIDE SEQUENCE [LARGE SCALE GENOMIC DNA]</scope>
    <source>
        <strain evidence="4 5">LacV</strain>
    </source>
</reference>
<dbReference type="Gene3D" id="3.40.720.10">
    <property type="entry name" value="Alkaline Phosphatase, subunit A"/>
    <property type="match status" value="1"/>
</dbReference>
<keyword evidence="1" id="KW-0413">Isomerase</keyword>
<dbReference type="InterPro" id="IPR006124">
    <property type="entry name" value="Metalloenzyme"/>
</dbReference>
<dbReference type="InterPro" id="IPR017850">
    <property type="entry name" value="Alkaline_phosphatase_core_sf"/>
</dbReference>
<name>A0A6I0EW85_9FIRM</name>
<gene>
    <name evidence="4" type="ORF">F8154_13135</name>
</gene>
<dbReference type="RefSeq" id="WP_151862076.1">
    <property type="nucleotide sequence ID" value="NZ_WBZC01000059.1"/>
</dbReference>
<proteinExistence type="predicted"/>
<dbReference type="GO" id="GO:0046872">
    <property type="term" value="F:metal ion binding"/>
    <property type="evidence" value="ECO:0007669"/>
    <property type="project" value="InterPro"/>
</dbReference>
<dbReference type="AlphaFoldDB" id="A0A6I0EW85"/>
<protein>
    <recommendedName>
        <fullName evidence="3">Metalloenzyme domain-containing protein</fullName>
    </recommendedName>
</protein>
<dbReference type="EMBL" id="WBZC01000059">
    <property type="protein sequence ID" value="KAB3531270.1"/>
    <property type="molecule type" value="Genomic_DNA"/>
</dbReference>
<evidence type="ECO:0000259" key="3">
    <source>
        <dbReference type="Pfam" id="PF01676"/>
    </source>
</evidence>
<keyword evidence="5" id="KW-1185">Reference proteome</keyword>
<feature type="transmembrane region" description="Helical" evidence="2">
    <location>
        <begin position="7"/>
        <end position="24"/>
    </location>
</feature>
<dbReference type="SUPFAM" id="SSF53649">
    <property type="entry name" value="Alkaline phosphatase-like"/>
    <property type="match status" value="1"/>
</dbReference>
<evidence type="ECO:0000313" key="4">
    <source>
        <dbReference type="EMBL" id="KAB3531270.1"/>
    </source>
</evidence>
<keyword evidence="2" id="KW-0812">Transmembrane</keyword>
<sequence length="498" mass="55673">MRSKNQITLVLLMLVVLFIGLYLGKYIEASSKPLGYFPSFKIIGDVEEIVTISYNHNFPLYKMEHKEVIMDFISLVDIIKAAEPIADDFEVLLVGNDGLISKIDEIQDCGITFSSLNGWEFVNKYHPISSNIKMVKEIVIVSKEGNWEEGLNIINTVENILNITAGQFYLQGYDVLHNFEGTATAAKNGMDNSSTVYTTKKVKKLKDLIDIPPDSRLLAMGAKGDYGYVDANGYIELIGNQMNFLNNNSKEMIEDVKGIFMNPPIVSNMDTYYDTLHFLDKNERVLIFLIDGFGYHQYIEGMNSGYTPFLKSQPQAQKASTVYKPVTNAGFAATITGEPPSVNGVYSREQRELKVPSIFATALNLDKKAALIQGPINVLNTEIEPILNIDSNNSGLVDDEVYERTLKEINNGYHLILVHFKGLDTHGHSTGDLSRETMNMLQTLDKYIEDISNKWEGKIIITSDHGMHSKGQIGSHGAFIMEDMMVPYLVIEGGLANE</sequence>
<dbReference type="GO" id="GO:0016853">
    <property type="term" value="F:isomerase activity"/>
    <property type="evidence" value="ECO:0007669"/>
    <property type="project" value="UniProtKB-KW"/>
</dbReference>
<feature type="domain" description="Metalloenzyme" evidence="3">
    <location>
        <begin position="398"/>
        <end position="476"/>
    </location>
</feature>
<keyword evidence="2" id="KW-0472">Membrane</keyword>
<keyword evidence="2" id="KW-1133">Transmembrane helix</keyword>
<evidence type="ECO:0000256" key="2">
    <source>
        <dbReference type="SAM" id="Phobius"/>
    </source>
</evidence>
<organism evidence="4 5">
    <name type="scientific">Alkaliphilus pronyensis</name>
    <dbReference type="NCBI Taxonomy" id="1482732"/>
    <lineage>
        <taxon>Bacteria</taxon>
        <taxon>Bacillati</taxon>
        <taxon>Bacillota</taxon>
        <taxon>Clostridia</taxon>
        <taxon>Peptostreptococcales</taxon>
        <taxon>Natronincolaceae</taxon>
        <taxon>Alkaliphilus</taxon>
    </lineage>
</organism>
<dbReference type="OrthoDB" id="1706744at2"/>
<dbReference type="Pfam" id="PF01676">
    <property type="entry name" value="Metalloenzyme"/>
    <property type="match status" value="1"/>
</dbReference>
<accession>A0A6I0EW85</accession>
<dbReference type="Proteomes" id="UP000432715">
    <property type="component" value="Unassembled WGS sequence"/>
</dbReference>
<evidence type="ECO:0000313" key="5">
    <source>
        <dbReference type="Proteomes" id="UP000432715"/>
    </source>
</evidence>
<evidence type="ECO:0000256" key="1">
    <source>
        <dbReference type="ARBA" id="ARBA00023235"/>
    </source>
</evidence>
<comment type="caution">
    <text evidence="4">The sequence shown here is derived from an EMBL/GenBank/DDBJ whole genome shotgun (WGS) entry which is preliminary data.</text>
</comment>